<comment type="caution">
    <text evidence="3">The sequence shown here is derived from an EMBL/GenBank/DDBJ whole genome shotgun (WGS) entry which is preliminary data.</text>
</comment>
<dbReference type="RefSeq" id="WP_265133696.1">
    <property type="nucleotide sequence ID" value="NZ_FXTX01000001.1"/>
</dbReference>
<evidence type="ECO:0000313" key="4">
    <source>
        <dbReference type="Proteomes" id="UP001157947"/>
    </source>
</evidence>
<name>A0AA46ACI6_9AQUI</name>
<accession>A0AA46ACI6</accession>
<dbReference type="Proteomes" id="UP001157947">
    <property type="component" value="Unassembled WGS sequence"/>
</dbReference>
<protein>
    <submittedName>
        <fullName evidence="3">Thiosulfate/3-mercaptopyruvate sulfurtransferase</fullName>
    </submittedName>
</protein>
<evidence type="ECO:0000313" key="3">
    <source>
        <dbReference type="EMBL" id="SMP00200.1"/>
    </source>
</evidence>
<reference evidence="3" key="1">
    <citation type="submission" date="2017-05" db="EMBL/GenBank/DDBJ databases">
        <authorList>
            <person name="Varghese N."/>
            <person name="Submissions S."/>
        </authorList>
    </citation>
    <scope>NUCLEOTIDE SEQUENCE</scope>
    <source>
        <strain evidence="3">DSM 18763</strain>
    </source>
</reference>
<dbReference type="AlphaFoldDB" id="A0AA46ACI6"/>
<sequence>MVKFIIFILLAFLYAFADENPYLISAKEAKENFKDYIFIFADSKENYQKEHIPNSINIDAFYLQDIAIQNKEKERCKYLPLCPQTAKKLFSENGISNKSKVIIYYTNPDKPYTATYVWFVLYSMGMPETNLKILDGGLNAWKNAGYETTSTFYNPKKADFKPNPRYNVVATKEEVLKYVKERPEDTVLLDVRSFLEHVGKQPIQEIKRVGHIPGAKFIYWKFFQGKDSFFKPKEKIFKTLDELKITKDKKIIISCSIGVRSSFVFLALKSIGFNNLKIYTGGWYEWGNDENLPIWEP</sequence>
<organism evidence="3 4">
    <name type="scientific">Venenivibrio stagnispumantis</name>
    <dbReference type="NCBI Taxonomy" id="407998"/>
    <lineage>
        <taxon>Bacteria</taxon>
        <taxon>Pseudomonadati</taxon>
        <taxon>Aquificota</taxon>
        <taxon>Aquificia</taxon>
        <taxon>Aquificales</taxon>
        <taxon>Hydrogenothermaceae</taxon>
        <taxon>Venenivibrio</taxon>
    </lineage>
</organism>
<dbReference type="Pfam" id="PF00581">
    <property type="entry name" value="Rhodanese"/>
    <property type="match status" value="2"/>
</dbReference>
<evidence type="ECO:0000259" key="2">
    <source>
        <dbReference type="PROSITE" id="PS50206"/>
    </source>
</evidence>
<dbReference type="SMART" id="SM00450">
    <property type="entry name" value="RHOD"/>
    <property type="match status" value="2"/>
</dbReference>
<dbReference type="EMBL" id="FXTX01000001">
    <property type="protein sequence ID" value="SMP00200.1"/>
    <property type="molecule type" value="Genomic_DNA"/>
</dbReference>
<dbReference type="InterPro" id="IPR036873">
    <property type="entry name" value="Rhodanese-like_dom_sf"/>
</dbReference>
<feature type="domain" description="Rhodanese" evidence="2">
    <location>
        <begin position="32"/>
        <end position="150"/>
    </location>
</feature>
<dbReference type="PANTHER" id="PTHR43855">
    <property type="entry name" value="THIOSULFATE SULFURTRANSFERASE"/>
    <property type="match status" value="1"/>
</dbReference>
<dbReference type="Gene3D" id="3.40.250.10">
    <property type="entry name" value="Rhodanese-like domain"/>
    <property type="match status" value="2"/>
</dbReference>
<proteinExistence type="predicted"/>
<dbReference type="PROSITE" id="PS50206">
    <property type="entry name" value="RHODANESE_3"/>
    <property type="match status" value="2"/>
</dbReference>
<keyword evidence="4" id="KW-1185">Reference proteome</keyword>
<keyword evidence="1" id="KW-0677">Repeat</keyword>
<feature type="domain" description="Rhodanese" evidence="2">
    <location>
        <begin position="182"/>
        <end position="295"/>
    </location>
</feature>
<dbReference type="PANTHER" id="PTHR43855:SF1">
    <property type="entry name" value="THIOSULFATE SULFURTRANSFERASE"/>
    <property type="match status" value="1"/>
</dbReference>
<gene>
    <name evidence="3" type="ORF">SAMN06264868_1018</name>
</gene>
<dbReference type="InterPro" id="IPR051126">
    <property type="entry name" value="Thiosulfate_sulfurtransferase"/>
</dbReference>
<evidence type="ECO:0000256" key="1">
    <source>
        <dbReference type="ARBA" id="ARBA00022737"/>
    </source>
</evidence>
<dbReference type="SUPFAM" id="SSF52821">
    <property type="entry name" value="Rhodanese/Cell cycle control phosphatase"/>
    <property type="match status" value="2"/>
</dbReference>
<dbReference type="InterPro" id="IPR001763">
    <property type="entry name" value="Rhodanese-like_dom"/>
</dbReference>